<reference evidence="4" key="1">
    <citation type="submission" date="2023-11" db="EMBL/GenBank/DDBJ databases">
        <authorList>
            <person name="De Vega J J."/>
            <person name="De Vega J J."/>
        </authorList>
    </citation>
    <scope>NUCLEOTIDE SEQUENCE</scope>
</reference>
<feature type="transmembrane region" description="Helical" evidence="2">
    <location>
        <begin position="92"/>
        <end position="114"/>
    </location>
</feature>
<dbReference type="Pfam" id="PF20152">
    <property type="entry name" value="DUF6534"/>
    <property type="match status" value="1"/>
</dbReference>
<feature type="region of interest" description="Disordered" evidence="1">
    <location>
        <begin position="157"/>
        <end position="178"/>
    </location>
</feature>
<dbReference type="AlphaFoldDB" id="A0AAD2HQU6"/>
<sequence>HRCWTVTHSYTVVVLGGLGLLVSLSAGVATSVGTMARPYYTQTSNVVVQVTTWLIASALTDLGISIVLIAHLRKMRTGFKRTEKTLSKIVRLTFETAGLTSAIALVDLLLYLTMSKVNSIHLALQLIVGKTYNHSVMVTLLARSNIRKDFDSNSVGRIGNSDGSKSNTGAGPTGITVTRTQIRVTDNNGMLEYPMKSLERDEYESEGDRSSTKMPAV</sequence>
<feature type="domain" description="DUF6534" evidence="3">
    <location>
        <begin position="57"/>
        <end position="144"/>
    </location>
</feature>
<dbReference type="EMBL" id="CAVNYO010000440">
    <property type="protein sequence ID" value="CAK5279990.1"/>
    <property type="molecule type" value="Genomic_DNA"/>
</dbReference>
<dbReference type="PANTHER" id="PTHR40465">
    <property type="entry name" value="CHROMOSOME 1, WHOLE GENOME SHOTGUN SEQUENCE"/>
    <property type="match status" value="1"/>
</dbReference>
<feature type="compositionally biased region" description="Polar residues" evidence="1">
    <location>
        <begin position="161"/>
        <end position="178"/>
    </location>
</feature>
<dbReference type="InterPro" id="IPR045339">
    <property type="entry name" value="DUF6534"/>
</dbReference>
<comment type="caution">
    <text evidence="4">The sequence shown here is derived from an EMBL/GenBank/DDBJ whole genome shotgun (WGS) entry which is preliminary data.</text>
</comment>
<evidence type="ECO:0000256" key="1">
    <source>
        <dbReference type="SAM" id="MobiDB-lite"/>
    </source>
</evidence>
<protein>
    <recommendedName>
        <fullName evidence="3">DUF6534 domain-containing protein</fullName>
    </recommendedName>
</protein>
<feature type="region of interest" description="Disordered" evidence="1">
    <location>
        <begin position="193"/>
        <end position="217"/>
    </location>
</feature>
<keyword evidence="2" id="KW-1133">Transmembrane helix</keyword>
<keyword evidence="2" id="KW-0812">Transmembrane</keyword>
<keyword evidence="5" id="KW-1185">Reference proteome</keyword>
<accession>A0AAD2HQU6</accession>
<evidence type="ECO:0000259" key="3">
    <source>
        <dbReference type="Pfam" id="PF20152"/>
    </source>
</evidence>
<evidence type="ECO:0000313" key="4">
    <source>
        <dbReference type="EMBL" id="CAK5279990.1"/>
    </source>
</evidence>
<gene>
    <name evidence="4" type="ORF">MYCIT1_LOCUS30406</name>
</gene>
<dbReference type="Proteomes" id="UP001295794">
    <property type="component" value="Unassembled WGS sequence"/>
</dbReference>
<evidence type="ECO:0000256" key="2">
    <source>
        <dbReference type="SAM" id="Phobius"/>
    </source>
</evidence>
<feature type="transmembrane region" description="Helical" evidence="2">
    <location>
        <begin position="12"/>
        <end position="33"/>
    </location>
</feature>
<proteinExistence type="predicted"/>
<evidence type="ECO:0000313" key="5">
    <source>
        <dbReference type="Proteomes" id="UP001295794"/>
    </source>
</evidence>
<name>A0AAD2HQU6_9AGAR</name>
<organism evidence="4 5">
    <name type="scientific">Mycena citricolor</name>
    <dbReference type="NCBI Taxonomy" id="2018698"/>
    <lineage>
        <taxon>Eukaryota</taxon>
        <taxon>Fungi</taxon>
        <taxon>Dikarya</taxon>
        <taxon>Basidiomycota</taxon>
        <taxon>Agaricomycotina</taxon>
        <taxon>Agaricomycetes</taxon>
        <taxon>Agaricomycetidae</taxon>
        <taxon>Agaricales</taxon>
        <taxon>Marasmiineae</taxon>
        <taxon>Mycenaceae</taxon>
        <taxon>Mycena</taxon>
    </lineage>
</organism>
<feature type="non-terminal residue" evidence="4">
    <location>
        <position position="1"/>
    </location>
</feature>
<dbReference type="PANTHER" id="PTHR40465:SF1">
    <property type="entry name" value="DUF6534 DOMAIN-CONTAINING PROTEIN"/>
    <property type="match status" value="1"/>
</dbReference>
<feature type="transmembrane region" description="Helical" evidence="2">
    <location>
        <begin position="53"/>
        <end position="72"/>
    </location>
</feature>
<keyword evidence="2" id="KW-0472">Membrane</keyword>